<organism evidence="2">
    <name type="scientific">marine metagenome</name>
    <dbReference type="NCBI Taxonomy" id="408172"/>
    <lineage>
        <taxon>unclassified sequences</taxon>
        <taxon>metagenomes</taxon>
        <taxon>ecological metagenomes</taxon>
    </lineage>
</organism>
<dbReference type="InterPro" id="IPR010496">
    <property type="entry name" value="AL/BT2_dom"/>
</dbReference>
<feature type="domain" description="3-keto-alpha-glucoside-1,2-lyase/3-keto-2-hydroxy-glucal hydratase" evidence="1">
    <location>
        <begin position="26"/>
        <end position="180"/>
    </location>
</feature>
<dbReference type="AlphaFoldDB" id="A0A382BUJ4"/>
<dbReference type="GO" id="GO:0016787">
    <property type="term" value="F:hydrolase activity"/>
    <property type="evidence" value="ECO:0007669"/>
    <property type="project" value="InterPro"/>
</dbReference>
<name>A0A382BUJ4_9ZZZZ</name>
<evidence type="ECO:0000259" key="1">
    <source>
        <dbReference type="Pfam" id="PF06439"/>
    </source>
</evidence>
<dbReference type="Pfam" id="PF06439">
    <property type="entry name" value="3keto-disac_hyd"/>
    <property type="match status" value="1"/>
</dbReference>
<proteinExistence type="predicted"/>
<evidence type="ECO:0000313" key="2">
    <source>
        <dbReference type="EMBL" id="SVB17486.1"/>
    </source>
</evidence>
<protein>
    <recommendedName>
        <fullName evidence="1">3-keto-alpha-glucoside-1,2-lyase/3-keto-2-hydroxy-glucal hydratase domain-containing protein</fullName>
    </recommendedName>
</protein>
<feature type="non-terminal residue" evidence="2">
    <location>
        <position position="182"/>
    </location>
</feature>
<dbReference type="Gene3D" id="2.60.120.560">
    <property type="entry name" value="Exo-inulinase, domain 1"/>
    <property type="match status" value="1"/>
</dbReference>
<gene>
    <name evidence="2" type="ORF">METZ01_LOCUS170340</name>
</gene>
<accession>A0A382BUJ4</accession>
<reference evidence="2" key="1">
    <citation type="submission" date="2018-05" db="EMBL/GenBank/DDBJ databases">
        <authorList>
            <person name="Lanie J.A."/>
            <person name="Ng W.-L."/>
            <person name="Kazmierczak K.M."/>
            <person name="Andrzejewski T.M."/>
            <person name="Davidsen T.M."/>
            <person name="Wayne K.J."/>
            <person name="Tettelin H."/>
            <person name="Glass J.I."/>
            <person name="Rusch D."/>
            <person name="Podicherti R."/>
            <person name="Tsui H.-C.T."/>
            <person name="Winkler M.E."/>
        </authorList>
    </citation>
    <scope>NUCLEOTIDE SEQUENCE</scope>
</reference>
<dbReference type="EMBL" id="UINC01031437">
    <property type="protein sequence ID" value="SVB17486.1"/>
    <property type="molecule type" value="Genomic_DNA"/>
</dbReference>
<feature type="non-terminal residue" evidence="2">
    <location>
        <position position="1"/>
    </location>
</feature>
<sequence length="182" mass="20603">VKQIKHFSSLVISLLYVGLIGQEDDGWIDLFNAKDLNDWQQKGGDATYEVVDGTILGTTVANSPNSFLCTEQIYADFILEYEMHVDTGLNSGVQIRSNSFPDYRNGRVHGYQVEIDPTPRAFTGGIYDESRRGWIYPVSRNPKGRTAFKDSEWNHFRVEAFGNTIRTWVNGIMSVNLVDDLT</sequence>